<feature type="transmembrane region" description="Helical" evidence="8">
    <location>
        <begin position="310"/>
        <end position="329"/>
    </location>
</feature>
<dbReference type="GO" id="GO:0008324">
    <property type="term" value="F:monoatomic cation transmembrane transporter activity"/>
    <property type="evidence" value="ECO:0007669"/>
    <property type="project" value="InterPro"/>
</dbReference>
<evidence type="ECO:0000259" key="9">
    <source>
        <dbReference type="Pfam" id="PF01545"/>
    </source>
</evidence>
<comment type="caution">
    <text evidence="10">The sequence shown here is derived from an EMBL/GenBank/DDBJ whole genome shotgun (WGS) entry which is preliminary data.</text>
</comment>
<sequence length="470" mass="53292">MHHTNESYDHKSDRTSVDRISPNEKNEPSPKSTPQSSRASTHGETLKPTGLSFSAVDKNHQDDVTSLSNDVHTKNQVASSSDEDPYYSLKHLQERRRGKRDEDSELPRRVKRFYKNQDELIDVFERLHGSGTEHGAENDVYRAEKEKDKRISKILTKVSLGVNLALFILKIVGAVISHSLSVVSSVIDSAVDLTTSVILFWAWRAIKKRDSYRYPQGRTRLEPIAIVILSVIMCAASVLVIYESINTITNDAGYFTEVNTTKTLTKIDMSALPILVMAVTIVSKAILFFLCYRIKTPTMSALSSDHRNDVFSNIVALTCGLIGSIAYRKELRQEAIIIDPVGAILISFYIIFTWIRQANAQVKRLSGFTADPQFLSQITWITYHHSPLIEKIDTVRAFYFGTSFLVEVDIVLREDMMLKEAHDIGESLQKKIEELPEVERKIEELPEVERAFVHLDHEYSHCPGDEHKVV</sequence>
<feature type="region of interest" description="Disordered" evidence="7">
    <location>
        <begin position="1"/>
        <end position="104"/>
    </location>
</feature>
<dbReference type="InterPro" id="IPR027469">
    <property type="entry name" value="Cation_efflux_TMD_sf"/>
</dbReference>
<dbReference type="InterPro" id="IPR050291">
    <property type="entry name" value="CDF_Transporter"/>
</dbReference>
<evidence type="ECO:0000256" key="1">
    <source>
        <dbReference type="ARBA" id="ARBA00004141"/>
    </source>
</evidence>
<feature type="compositionally biased region" description="Polar residues" evidence="7">
    <location>
        <begin position="64"/>
        <end position="80"/>
    </location>
</feature>
<feature type="transmembrane region" description="Helical" evidence="8">
    <location>
        <begin position="271"/>
        <end position="290"/>
    </location>
</feature>
<dbReference type="FunFam" id="1.20.1510.10:FF:000005">
    <property type="entry name" value="Putative Cation diffusion facilitator 1"/>
    <property type="match status" value="1"/>
</dbReference>
<dbReference type="AlphaFoldDB" id="A0A821JNU5"/>
<feature type="compositionally biased region" description="Basic and acidic residues" evidence="7">
    <location>
        <begin position="1"/>
        <end position="28"/>
    </location>
</feature>
<evidence type="ECO:0000256" key="4">
    <source>
        <dbReference type="ARBA" id="ARBA00022692"/>
    </source>
</evidence>
<dbReference type="NCBIfam" id="TIGR01297">
    <property type="entry name" value="CDF"/>
    <property type="match status" value="1"/>
</dbReference>
<comment type="subcellular location">
    <subcellularLocation>
        <location evidence="1">Membrane</location>
        <topology evidence="1">Multi-pass membrane protein</topology>
    </subcellularLocation>
</comment>
<evidence type="ECO:0000313" key="11">
    <source>
        <dbReference type="Proteomes" id="UP000663838"/>
    </source>
</evidence>
<evidence type="ECO:0000256" key="8">
    <source>
        <dbReference type="SAM" id="Phobius"/>
    </source>
</evidence>
<dbReference type="EMBL" id="CAJOBS010001325">
    <property type="protein sequence ID" value="CAF4717954.1"/>
    <property type="molecule type" value="Genomic_DNA"/>
</dbReference>
<proteinExistence type="inferred from homology"/>
<comment type="similarity">
    <text evidence="2">Belongs to the cation diffusion facilitator (CDF) transporter (TC 2.A.4) family. SLC30A subfamily.</text>
</comment>
<evidence type="ECO:0000256" key="5">
    <source>
        <dbReference type="ARBA" id="ARBA00022989"/>
    </source>
</evidence>
<dbReference type="PANTHER" id="PTHR43840">
    <property type="entry name" value="MITOCHONDRIAL METAL TRANSPORTER 1-RELATED"/>
    <property type="match status" value="1"/>
</dbReference>
<evidence type="ECO:0000313" key="10">
    <source>
        <dbReference type="EMBL" id="CAF4717954.1"/>
    </source>
</evidence>
<dbReference type="Proteomes" id="UP000663838">
    <property type="component" value="Unassembled WGS sequence"/>
</dbReference>
<feature type="compositionally biased region" description="Polar residues" evidence="7">
    <location>
        <begin position="29"/>
        <end position="43"/>
    </location>
</feature>
<dbReference type="GO" id="GO:0016020">
    <property type="term" value="C:membrane"/>
    <property type="evidence" value="ECO:0007669"/>
    <property type="project" value="UniProtKB-SubCell"/>
</dbReference>
<accession>A0A821JNU5</accession>
<dbReference type="SUPFAM" id="SSF160240">
    <property type="entry name" value="Cation efflux protein cytoplasmic domain-like"/>
    <property type="match status" value="1"/>
</dbReference>
<keyword evidence="6 8" id="KW-0472">Membrane</keyword>
<dbReference type="SUPFAM" id="SSF161111">
    <property type="entry name" value="Cation efflux protein transmembrane domain-like"/>
    <property type="match status" value="1"/>
</dbReference>
<keyword evidence="4 8" id="KW-0812">Transmembrane</keyword>
<keyword evidence="3" id="KW-0813">Transport</keyword>
<evidence type="ECO:0000256" key="7">
    <source>
        <dbReference type="SAM" id="MobiDB-lite"/>
    </source>
</evidence>
<reference evidence="10" key="1">
    <citation type="submission" date="2021-02" db="EMBL/GenBank/DDBJ databases">
        <authorList>
            <person name="Nowell W R."/>
        </authorList>
    </citation>
    <scope>NUCLEOTIDE SEQUENCE</scope>
</reference>
<feature type="transmembrane region" description="Helical" evidence="8">
    <location>
        <begin position="224"/>
        <end position="242"/>
    </location>
</feature>
<evidence type="ECO:0000256" key="2">
    <source>
        <dbReference type="ARBA" id="ARBA00008873"/>
    </source>
</evidence>
<dbReference type="InterPro" id="IPR002524">
    <property type="entry name" value="Cation_efflux"/>
</dbReference>
<organism evidence="10 11">
    <name type="scientific">Rotaria socialis</name>
    <dbReference type="NCBI Taxonomy" id="392032"/>
    <lineage>
        <taxon>Eukaryota</taxon>
        <taxon>Metazoa</taxon>
        <taxon>Spiralia</taxon>
        <taxon>Gnathifera</taxon>
        <taxon>Rotifera</taxon>
        <taxon>Eurotatoria</taxon>
        <taxon>Bdelloidea</taxon>
        <taxon>Philodinida</taxon>
        <taxon>Philodinidae</taxon>
        <taxon>Rotaria</taxon>
    </lineage>
</organism>
<evidence type="ECO:0000256" key="6">
    <source>
        <dbReference type="ARBA" id="ARBA00023136"/>
    </source>
</evidence>
<protein>
    <recommendedName>
        <fullName evidence="9">Cation efflux protein transmembrane domain-containing protein</fullName>
    </recommendedName>
</protein>
<dbReference type="PANTHER" id="PTHR43840:SF13">
    <property type="entry name" value="CATION EFFLUX PROTEIN CYTOPLASMIC DOMAIN-CONTAINING PROTEIN"/>
    <property type="match status" value="1"/>
</dbReference>
<feature type="domain" description="Cation efflux protein transmembrane" evidence="9">
    <location>
        <begin position="157"/>
        <end position="359"/>
    </location>
</feature>
<dbReference type="InterPro" id="IPR058533">
    <property type="entry name" value="Cation_efflux_TM"/>
</dbReference>
<dbReference type="Gene3D" id="1.20.1510.10">
    <property type="entry name" value="Cation efflux protein transmembrane domain"/>
    <property type="match status" value="1"/>
</dbReference>
<gene>
    <name evidence="10" type="ORF">TOA249_LOCUS18081</name>
</gene>
<dbReference type="Pfam" id="PF01545">
    <property type="entry name" value="Cation_efflux"/>
    <property type="match status" value="1"/>
</dbReference>
<dbReference type="InterPro" id="IPR036837">
    <property type="entry name" value="Cation_efflux_CTD_sf"/>
</dbReference>
<evidence type="ECO:0000256" key="3">
    <source>
        <dbReference type="ARBA" id="ARBA00022448"/>
    </source>
</evidence>
<feature type="transmembrane region" description="Helical" evidence="8">
    <location>
        <begin position="335"/>
        <end position="355"/>
    </location>
</feature>
<keyword evidence="5 8" id="KW-1133">Transmembrane helix</keyword>
<dbReference type="Gene3D" id="3.30.70.1350">
    <property type="entry name" value="Cation efflux protein, cytoplasmic domain"/>
    <property type="match status" value="1"/>
</dbReference>
<feature type="transmembrane region" description="Helical" evidence="8">
    <location>
        <begin position="154"/>
        <end position="176"/>
    </location>
</feature>
<name>A0A821JNU5_9BILA</name>
<feature type="transmembrane region" description="Helical" evidence="8">
    <location>
        <begin position="182"/>
        <end position="203"/>
    </location>
</feature>